<keyword evidence="8" id="KW-1185">Reference proteome</keyword>
<dbReference type="InterPro" id="IPR055497">
    <property type="entry name" value="DUF7069"/>
</dbReference>
<evidence type="ECO:0000256" key="1">
    <source>
        <dbReference type="ARBA" id="ARBA00022737"/>
    </source>
</evidence>
<feature type="domain" description="GPI inositol-deacylase winged helix" evidence="4">
    <location>
        <begin position="660"/>
        <end position="743"/>
    </location>
</feature>
<name>A0A9P8IFY0_9PEZI</name>
<feature type="domain" description="NWD NACHT-NTPase N-terminal" evidence="3">
    <location>
        <begin position="82"/>
        <end position="312"/>
    </location>
</feature>
<dbReference type="PANTHER" id="PTHR10039">
    <property type="entry name" value="AMELOGENIN"/>
    <property type="match status" value="1"/>
</dbReference>
<dbReference type="AlphaFoldDB" id="A0A9P8IFY0"/>
<keyword evidence="1" id="KW-0677">Repeat</keyword>
<comment type="caution">
    <text evidence="7">The sequence shown here is derived from an EMBL/GenBank/DDBJ whole genome shotgun (WGS) entry which is preliminary data.</text>
</comment>
<dbReference type="Pfam" id="PF22939">
    <property type="entry name" value="WHD_GPIID"/>
    <property type="match status" value="1"/>
</dbReference>
<dbReference type="Proteomes" id="UP000750711">
    <property type="component" value="Unassembled WGS sequence"/>
</dbReference>
<dbReference type="Gene3D" id="3.40.50.300">
    <property type="entry name" value="P-loop containing nucleotide triphosphate hydrolases"/>
    <property type="match status" value="1"/>
</dbReference>
<feature type="region of interest" description="Disordered" evidence="2">
    <location>
        <begin position="1"/>
        <end position="90"/>
    </location>
</feature>
<reference evidence="7" key="1">
    <citation type="submission" date="2021-03" db="EMBL/GenBank/DDBJ databases">
        <title>Comparative genomics and phylogenomic investigation of the class Geoglossomycetes provide insights into ecological specialization and systematics.</title>
        <authorList>
            <person name="Melie T."/>
            <person name="Pirro S."/>
            <person name="Miller A.N."/>
            <person name="Quandt A."/>
        </authorList>
    </citation>
    <scope>NUCLEOTIDE SEQUENCE</scope>
    <source>
        <strain evidence="7">CAQ_001_2017</strain>
    </source>
</reference>
<dbReference type="InterPro" id="IPR054471">
    <property type="entry name" value="GPIID_WHD"/>
</dbReference>
<dbReference type="Pfam" id="PF17100">
    <property type="entry name" value="NACHT_N"/>
    <property type="match status" value="1"/>
</dbReference>
<feature type="compositionally biased region" description="Basic residues" evidence="2">
    <location>
        <begin position="1"/>
        <end position="14"/>
    </location>
</feature>
<dbReference type="EMBL" id="JAGHQM010002039">
    <property type="protein sequence ID" value="KAH0551420.1"/>
    <property type="molecule type" value="Genomic_DNA"/>
</dbReference>
<evidence type="ECO:0000259" key="6">
    <source>
        <dbReference type="Pfam" id="PF24883"/>
    </source>
</evidence>
<evidence type="ECO:0008006" key="9">
    <source>
        <dbReference type="Google" id="ProtNLM"/>
    </source>
</evidence>
<evidence type="ECO:0000256" key="2">
    <source>
        <dbReference type="SAM" id="MobiDB-lite"/>
    </source>
</evidence>
<evidence type="ECO:0000313" key="8">
    <source>
        <dbReference type="Proteomes" id="UP000750711"/>
    </source>
</evidence>
<evidence type="ECO:0000259" key="4">
    <source>
        <dbReference type="Pfam" id="PF22939"/>
    </source>
</evidence>
<feature type="domain" description="DUF7069" evidence="5">
    <location>
        <begin position="575"/>
        <end position="634"/>
    </location>
</feature>
<organism evidence="7 8">
    <name type="scientific">Trichoglossum hirsutum</name>
    <dbReference type="NCBI Taxonomy" id="265104"/>
    <lineage>
        <taxon>Eukaryota</taxon>
        <taxon>Fungi</taxon>
        <taxon>Dikarya</taxon>
        <taxon>Ascomycota</taxon>
        <taxon>Pezizomycotina</taxon>
        <taxon>Geoglossomycetes</taxon>
        <taxon>Geoglossales</taxon>
        <taxon>Geoglossaceae</taxon>
        <taxon>Trichoglossum</taxon>
    </lineage>
</organism>
<gene>
    <name evidence="7" type="ORF">GP486_007365</name>
</gene>
<accession>A0A9P8IFY0</accession>
<dbReference type="Pfam" id="PF24883">
    <property type="entry name" value="NPHP3_N"/>
    <property type="match status" value="1"/>
</dbReference>
<evidence type="ECO:0000313" key="7">
    <source>
        <dbReference type="EMBL" id="KAH0551420.1"/>
    </source>
</evidence>
<evidence type="ECO:0000259" key="3">
    <source>
        <dbReference type="Pfam" id="PF17100"/>
    </source>
</evidence>
<proteinExistence type="predicted"/>
<dbReference type="InterPro" id="IPR056884">
    <property type="entry name" value="NPHP3-like_N"/>
</dbReference>
<evidence type="ECO:0000259" key="5">
    <source>
        <dbReference type="Pfam" id="PF23239"/>
    </source>
</evidence>
<dbReference type="SUPFAM" id="SSF52540">
    <property type="entry name" value="P-loop containing nucleoside triphosphate hydrolases"/>
    <property type="match status" value="1"/>
</dbReference>
<dbReference type="InterPro" id="IPR027417">
    <property type="entry name" value="P-loop_NTPase"/>
</dbReference>
<dbReference type="PANTHER" id="PTHR10039:SF5">
    <property type="entry name" value="NACHT DOMAIN-CONTAINING PROTEIN"/>
    <property type="match status" value="1"/>
</dbReference>
<feature type="compositionally biased region" description="Low complexity" evidence="2">
    <location>
        <begin position="53"/>
        <end position="82"/>
    </location>
</feature>
<dbReference type="Pfam" id="PF23239">
    <property type="entry name" value="DUF7069"/>
    <property type="match status" value="1"/>
</dbReference>
<feature type="domain" description="Nephrocystin 3-like N-terminal" evidence="6">
    <location>
        <begin position="375"/>
        <end position="543"/>
    </location>
</feature>
<protein>
    <recommendedName>
        <fullName evidence="9">NWD NACHT-NTPase N-terminal domain-containing protein</fullName>
    </recommendedName>
</protein>
<dbReference type="InterPro" id="IPR031359">
    <property type="entry name" value="NACHT_N"/>
</dbReference>
<sequence length="926" mass="104619">MPSLLRKAKQRWRGKKTDDADCPVSTLPLENPAAAQRSVKSPEASSGGGGGASISSGPAADSSSISIETEPSNSSSSSSSSSLWTRAEQKLGDDERTKHIWKAYLEGLESELGSGGIRPSGDVVGWQAQVYELLDAKTKELEEKSWKVHFGDHTVEVRELLTRTFRNVLAAKEIIVGSAGGGVGASSLLPAARACAGAAVILSLLVQAAGQRAVLFRSLDAVSALTCRLHVTEKVYRSRARVASIPSEQAVDLEAKFEANLCALYSQILEFQARALCYLRYHPVVRLYNDVFKDNVWDRLLKDMKESEDSVRNFTTLIDGEQLHRGIEKLQKTLDKCRTWQRNSDRDEKAKKCLQTLYTCPYKVRKDRNKERVPGTCEWFTGHPRFRTWAESETSSVLWVSAEPGCGKSVLAKYLIDEVLPSTRNRTTCYFFFKDDFADQRSATGAICALLRQLLLEKPALLRDSILEKLETDGDNFTQSFRDLWSTLVSVATDNRSAGEVVCILDALDECQSCDLFPLIRALGSLRDAHLSASKLKFLVTSRPYGNIREEFKELESRTPIIHLSGEDEARIEEISHEINLVIRGEIDAISRKKSLQPDERTFLQEQLTSVPNRTYLWVTLVLDVIKNTSGFTRGNVRRTIGRIPDTVDKAYERILDRSSDVEKAKRLLHIVTAAVRPLSVEEMSLALAIQEHHRSYDDVMEELEPEERFRHTVRDLCGLFVVIIDSKIYLLHQTAKEFLVQTQSSGSLLEDPSRPDSQFKWKHALRPVESNRILVERCIWYLSSDFVEKNRVLLDYSAINWIAHFRDVGIRSEEAITELARNLCDMGSKRYKAWVTVYEREAHFAWYLYGARRFEGRRRSDAAVVRCRVWARGGREAAAWDWQSGHGFEGQKWSDAAVVCCDAGAWGNREAADRYRQDGRRLEEQ</sequence>